<dbReference type="KEGG" id="tnl:113506190"/>
<evidence type="ECO:0000313" key="2">
    <source>
        <dbReference type="Proteomes" id="UP000322000"/>
    </source>
</evidence>
<sequence>MKFIAIFCVIGVVFANDDLRVIDSIQSEPSCSSRGGMCVIADDCPASYLVEDSGLCPLQQRMGVECCYGISIKETRCRRRGGECLPRCNVRLRDTTATDCSEDTVCCILVN</sequence>
<dbReference type="InParanoid" id="A0A7E5WVH2"/>
<accession>A0A7E5WVH2</accession>
<protein>
    <submittedName>
        <fullName evidence="3">Uncharacterized protein LOC113506190</fullName>
    </submittedName>
</protein>
<organism evidence="2 3">
    <name type="scientific">Trichoplusia ni</name>
    <name type="common">Cabbage looper</name>
    <dbReference type="NCBI Taxonomy" id="7111"/>
    <lineage>
        <taxon>Eukaryota</taxon>
        <taxon>Metazoa</taxon>
        <taxon>Ecdysozoa</taxon>
        <taxon>Arthropoda</taxon>
        <taxon>Hexapoda</taxon>
        <taxon>Insecta</taxon>
        <taxon>Pterygota</taxon>
        <taxon>Neoptera</taxon>
        <taxon>Endopterygota</taxon>
        <taxon>Lepidoptera</taxon>
        <taxon>Glossata</taxon>
        <taxon>Ditrysia</taxon>
        <taxon>Noctuoidea</taxon>
        <taxon>Noctuidae</taxon>
        <taxon>Plusiinae</taxon>
        <taxon>Trichoplusia</taxon>
    </lineage>
</organism>
<reference evidence="3" key="1">
    <citation type="submission" date="2025-08" db="UniProtKB">
        <authorList>
            <consortium name="RefSeq"/>
        </authorList>
    </citation>
    <scope>IDENTIFICATION</scope>
</reference>
<dbReference type="RefSeq" id="XP_026744838.1">
    <property type="nucleotide sequence ID" value="XM_026889037.1"/>
</dbReference>
<dbReference type="FunCoup" id="A0A7E5WVH2">
    <property type="interactions" value="57"/>
</dbReference>
<dbReference type="GeneID" id="113506190"/>
<feature type="chain" id="PRO_5028851197" evidence="1">
    <location>
        <begin position="16"/>
        <end position="111"/>
    </location>
</feature>
<evidence type="ECO:0000256" key="1">
    <source>
        <dbReference type="SAM" id="SignalP"/>
    </source>
</evidence>
<dbReference type="Proteomes" id="UP000322000">
    <property type="component" value="Chromosome 4"/>
</dbReference>
<keyword evidence="2" id="KW-1185">Reference proteome</keyword>
<feature type="signal peptide" evidence="1">
    <location>
        <begin position="1"/>
        <end position="15"/>
    </location>
</feature>
<evidence type="ECO:0000313" key="3">
    <source>
        <dbReference type="RefSeq" id="XP_026744838.1"/>
    </source>
</evidence>
<dbReference type="AlphaFoldDB" id="A0A7E5WVH2"/>
<proteinExistence type="predicted"/>
<dbReference type="OrthoDB" id="6332063at2759"/>
<keyword evidence="1" id="KW-0732">Signal</keyword>
<name>A0A7E5WVH2_TRINI</name>
<gene>
    <name evidence="3" type="primary">LOC113506190</name>
</gene>